<reference evidence="2 3" key="1">
    <citation type="journal article" date="2012" name="J. Bacteriol.">
        <title>Genome Sequence of "Candidatus Mycoplasma haemolamae" Strain Purdue, a Red Blood Cell Pathogen of Alpacas (Vicugna pacos) and Llamas (Lama glama).</title>
        <authorList>
            <person name="Guimaraes A.M."/>
            <person name="Toth B."/>
            <person name="Santos A.P."/>
            <person name="do Nascimento N.C."/>
            <person name="Kritchevsky J.E."/>
            <person name="Messick J.B."/>
        </authorList>
    </citation>
    <scope>NUCLEOTIDE SEQUENCE [LARGE SCALE GENOMIC DNA]</scope>
    <source>
        <strain evidence="2 3">Purdue</strain>
    </source>
</reference>
<dbReference type="Proteomes" id="UP000006502">
    <property type="component" value="Chromosome"/>
</dbReference>
<gene>
    <name evidence="2" type="ordered locus">MHLP_03910</name>
</gene>
<evidence type="ECO:0000313" key="2">
    <source>
        <dbReference type="EMBL" id="AFO52362.1"/>
    </source>
</evidence>
<dbReference type="EMBL" id="CP003731">
    <property type="protein sequence ID" value="AFO52362.1"/>
    <property type="molecule type" value="Genomic_DNA"/>
</dbReference>
<dbReference type="STRING" id="1212765.MHLP_03910"/>
<feature type="transmembrane region" description="Helical" evidence="1">
    <location>
        <begin position="6"/>
        <end position="26"/>
    </location>
</feature>
<keyword evidence="1" id="KW-0812">Transmembrane</keyword>
<accession>I7C727</accession>
<sequence>MGISKIVASVLIGGGAVGGGATWLVLQNNGHWNDMPKKTLGAAAFKDNPIYPVLGQATTFLVKVNNSQEIKLDCNDFTTGYVYLSIDRATDLKNLKLDCSLDRDRSQTQRPFSIHDFDGKLYGQESFKCWFKGEAEITDNKKTYRYECEGGNPKLKGELVSGGEHQWSYIDLKPS</sequence>
<proteinExistence type="predicted"/>
<evidence type="ECO:0000313" key="3">
    <source>
        <dbReference type="Proteomes" id="UP000006502"/>
    </source>
</evidence>
<organism evidence="2 3">
    <name type="scientific">Mycoplasma haematolamae (strain Purdue)</name>
    <dbReference type="NCBI Taxonomy" id="1212765"/>
    <lineage>
        <taxon>Bacteria</taxon>
        <taxon>Bacillati</taxon>
        <taxon>Mycoplasmatota</taxon>
        <taxon>Mollicutes</taxon>
        <taxon>Mycoplasmataceae</taxon>
        <taxon>Mycoplasma</taxon>
    </lineage>
</organism>
<dbReference type="AlphaFoldDB" id="I7C727"/>
<dbReference type="OrthoDB" id="9804951at2"/>
<keyword evidence="3" id="KW-1185">Reference proteome</keyword>
<dbReference type="PATRIC" id="fig|1212765.3.peg.889"/>
<keyword evidence="1" id="KW-0472">Membrane</keyword>
<reference evidence="3" key="2">
    <citation type="submission" date="2012-07" db="EMBL/GenBank/DDBJ databases">
        <title>Complete genome sequence of 'Candidatus Mycoplasma haemolamae'.</title>
        <authorList>
            <person name="Guimaraes A.M.S."/>
            <person name="Toth B."/>
            <person name="Santos A.P."/>
            <person name="Nascimento N.C."/>
            <person name="Sojka J.E."/>
            <person name="Messick J.B."/>
        </authorList>
    </citation>
    <scope>NUCLEOTIDE SEQUENCE [LARGE SCALE GENOMIC DNA]</scope>
    <source>
        <strain evidence="3">Purdue</strain>
    </source>
</reference>
<dbReference type="KEGG" id="mhl:MHLP_03910"/>
<dbReference type="HOGENOM" id="CLU_132059_0_0_14"/>
<keyword evidence="1" id="KW-1133">Transmembrane helix</keyword>
<name>I7C727_MYCHA</name>
<evidence type="ECO:0000256" key="1">
    <source>
        <dbReference type="SAM" id="Phobius"/>
    </source>
</evidence>
<protein>
    <submittedName>
        <fullName evidence="2">Uncharacterized protein</fullName>
    </submittedName>
</protein>